<accession>A0A4Z2H767</accession>
<comment type="caution">
    <text evidence="1">The sequence shown here is derived from an EMBL/GenBank/DDBJ whole genome shotgun (WGS) entry which is preliminary data.</text>
</comment>
<keyword evidence="2" id="KW-1185">Reference proteome</keyword>
<reference evidence="1 2" key="1">
    <citation type="submission" date="2019-03" db="EMBL/GenBank/DDBJ databases">
        <title>First draft genome of Liparis tanakae, snailfish: a comprehensive survey of snailfish specific genes.</title>
        <authorList>
            <person name="Kim W."/>
            <person name="Song I."/>
            <person name="Jeong J.-H."/>
            <person name="Kim D."/>
            <person name="Kim S."/>
            <person name="Ryu S."/>
            <person name="Song J.Y."/>
            <person name="Lee S.K."/>
        </authorList>
    </citation>
    <scope>NUCLEOTIDE SEQUENCE [LARGE SCALE GENOMIC DNA]</scope>
    <source>
        <tissue evidence="1">Muscle</tissue>
    </source>
</reference>
<protein>
    <submittedName>
        <fullName evidence="1">Uncharacterized protein</fullName>
    </submittedName>
</protein>
<dbReference type="EMBL" id="SRLO01000317">
    <property type="protein sequence ID" value="TNN61340.1"/>
    <property type="molecule type" value="Genomic_DNA"/>
</dbReference>
<dbReference type="AlphaFoldDB" id="A0A4Z2H767"/>
<organism evidence="1 2">
    <name type="scientific">Liparis tanakae</name>
    <name type="common">Tanaka's snailfish</name>
    <dbReference type="NCBI Taxonomy" id="230148"/>
    <lineage>
        <taxon>Eukaryota</taxon>
        <taxon>Metazoa</taxon>
        <taxon>Chordata</taxon>
        <taxon>Craniata</taxon>
        <taxon>Vertebrata</taxon>
        <taxon>Euteleostomi</taxon>
        <taxon>Actinopterygii</taxon>
        <taxon>Neopterygii</taxon>
        <taxon>Teleostei</taxon>
        <taxon>Neoteleostei</taxon>
        <taxon>Acanthomorphata</taxon>
        <taxon>Eupercaria</taxon>
        <taxon>Perciformes</taxon>
        <taxon>Cottioidei</taxon>
        <taxon>Cottales</taxon>
        <taxon>Liparidae</taxon>
        <taxon>Liparis</taxon>
    </lineage>
</organism>
<gene>
    <name evidence="1" type="ORF">EYF80_028467</name>
</gene>
<proteinExistence type="predicted"/>
<sequence>MTSPVGSPSSVTFTDEVTVTSERLPLPALRERNTRADWPELRDDRLKVEIFELRAKIAPLKTRRCKRVAHIASPQTHRPGKYHVYHSHKRLYVDFSWDSVARKICCALV</sequence>
<evidence type="ECO:0000313" key="1">
    <source>
        <dbReference type="EMBL" id="TNN61340.1"/>
    </source>
</evidence>
<evidence type="ECO:0000313" key="2">
    <source>
        <dbReference type="Proteomes" id="UP000314294"/>
    </source>
</evidence>
<name>A0A4Z2H767_9TELE</name>
<dbReference type="Proteomes" id="UP000314294">
    <property type="component" value="Unassembled WGS sequence"/>
</dbReference>